<dbReference type="Proteomes" id="UP000828941">
    <property type="component" value="Chromosome 2"/>
</dbReference>
<organism evidence="1 2">
    <name type="scientific">Bauhinia variegata</name>
    <name type="common">Purple orchid tree</name>
    <name type="synonym">Phanera variegata</name>
    <dbReference type="NCBI Taxonomy" id="167791"/>
    <lineage>
        <taxon>Eukaryota</taxon>
        <taxon>Viridiplantae</taxon>
        <taxon>Streptophyta</taxon>
        <taxon>Embryophyta</taxon>
        <taxon>Tracheophyta</taxon>
        <taxon>Spermatophyta</taxon>
        <taxon>Magnoliopsida</taxon>
        <taxon>eudicotyledons</taxon>
        <taxon>Gunneridae</taxon>
        <taxon>Pentapetalae</taxon>
        <taxon>rosids</taxon>
        <taxon>fabids</taxon>
        <taxon>Fabales</taxon>
        <taxon>Fabaceae</taxon>
        <taxon>Cercidoideae</taxon>
        <taxon>Cercideae</taxon>
        <taxon>Bauhiniinae</taxon>
        <taxon>Bauhinia</taxon>
    </lineage>
</organism>
<keyword evidence="2" id="KW-1185">Reference proteome</keyword>
<gene>
    <name evidence="1" type="ORF">L6164_003440</name>
</gene>
<sequence>MAEILDDGEFWLPPQFLDDEVAMEDCKNDGFRGLDADASKGVFPFEFPYGFGSCGVASDGSSPVESIVGSSETESDEEEYMAELTRRMAHSTLGVDFDIACVTEKSKGMFVSVSPQSTLCAIGSGCGCRKGSNHGSPNRVCQLSSSKVTWDLLHAAAGEVERMELDEGYGFNHQRGLLGPPRNYSPLAVPVPAKNSIPDVGCDTQQSLSHQQLQVAQFQLLRQQQQMAKQQGSVWGAQPKATGPYHPRQTNHQMVLNRVRSSEVSGARSNRVAGLSPSAWPPLQQAKQHQHQHQHQLQNQHFGSGMRAVFLGNPAAKRECAGTGVFLPRRVDSPAEPRRKSACSTALVPAKVFQALKLNKLENMMGGQLQPRFNGSSNMENDAGAYRLRNNYPVAQQKRNLRPQPAAIHEIRLPQEWTY</sequence>
<comment type="caution">
    <text evidence="1">The sequence shown here is derived from an EMBL/GenBank/DDBJ whole genome shotgun (WGS) entry which is preliminary data.</text>
</comment>
<evidence type="ECO:0000313" key="2">
    <source>
        <dbReference type="Proteomes" id="UP000828941"/>
    </source>
</evidence>
<accession>A0ACB9Q6T4</accession>
<protein>
    <submittedName>
        <fullName evidence="1">Uncharacterized protein</fullName>
    </submittedName>
</protein>
<reference evidence="1 2" key="1">
    <citation type="journal article" date="2022" name="DNA Res.">
        <title>Chromosomal-level genome assembly of the orchid tree Bauhinia variegata (Leguminosae; Cercidoideae) supports the allotetraploid origin hypothesis of Bauhinia.</title>
        <authorList>
            <person name="Zhong Y."/>
            <person name="Chen Y."/>
            <person name="Zheng D."/>
            <person name="Pang J."/>
            <person name="Liu Y."/>
            <person name="Luo S."/>
            <person name="Meng S."/>
            <person name="Qian L."/>
            <person name="Wei D."/>
            <person name="Dai S."/>
            <person name="Zhou R."/>
        </authorList>
    </citation>
    <scope>NUCLEOTIDE SEQUENCE [LARGE SCALE GENOMIC DNA]</scope>
    <source>
        <strain evidence="1">BV-YZ2020</strain>
    </source>
</reference>
<proteinExistence type="predicted"/>
<name>A0ACB9Q6T4_BAUVA</name>
<evidence type="ECO:0000313" key="1">
    <source>
        <dbReference type="EMBL" id="KAI4354590.1"/>
    </source>
</evidence>
<dbReference type="EMBL" id="CM039427">
    <property type="protein sequence ID" value="KAI4354590.1"/>
    <property type="molecule type" value="Genomic_DNA"/>
</dbReference>